<dbReference type="InterPro" id="IPR013321">
    <property type="entry name" value="Arc_rbn_hlx_hlx"/>
</dbReference>
<dbReference type="GO" id="GO:0006355">
    <property type="term" value="P:regulation of DNA-templated transcription"/>
    <property type="evidence" value="ECO:0007669"/>
    <property type="project" value="InterPro"/>
</dbReference>
<dbReference type="EMBL" id="JACOQI010000025">
    <property type="protein sequence ID" value="MBC5771928.1"/>
    <property type="molecule type" value="Genomic_DNA"/>
</dbReference>
<reference evidence="1" key="1">
    <citation type="submission" date="2020-08" db="EMBL/GenBank/DDBJ databases">
        <title>Genome public.</title>
        <authorList>
            <person name="Liu C."/>
            <person name="Sun Q."/>
        </authorList>
    </citation>
    <scope>NUCLEOTIDE SEQUENCE</scope>
    <source>
        <strain evidence="1">BX15</strain>
    </source>
</reference>
<protein>
    <submittedName>
        <fullName evidence="1">Type II toxin-antitoxin system RelB/DinJ family antitoxin</fullName>
    </submittedName>
</protein>
<proteinExistence type="predicted"/>
<accession>A0A923MLG9</accession>
<dbReference type="AlphaFoldDB" id="A0A923MLG9"/>
<comment type="caution">
    <text evidence="1">The sequence shown here is derived from an EMBL/GenBank/DDBJ whole genome shotgun (WGS) entry which is preliminary data.</text>
</comment>
<dbReference type="InterPro" id="IPR007337">
    <property type="entry name" value="RelB/DinJ"/>
</dbReference>
<dbReference type="Pfam" id="PF04221">
    <property type="entry name" value="RelB"/>
    <property type="match status" value="1"/>
</dbReference>
<name>A0A923MLG9_9FIRM</name>
<keyword evidence="2" id="KW-1185">Reference proteome</keyword>
<dbReference type="RefSeq" id="WP_187016097.1">
    <property type="nucleotide sequence ID" value="NZ_JACOQI010000025.1"/>
</dbReference>
<dbReference type="Gene3D" id="1.10.1220.10">
    <property type="entry name" value="Met repressor-like"/>
    <property type="match status" value="1"/>
</dbReference>
<organism evidence="1 2">
    <name type="scientific">Dysosmobacter segnis</name>
    <dbReference type="NCBI Taxonomy" id="2763042"/>
    <lineage>
        <taxon>Bacteria</taxon>
        <taxon>Bacillati</taxon>
        <taxon>Bacillota</taxon>
        <taxon>Clostridia</taxon>
        <taxon>Eubacteriales</taxon>
        <taxon>Oscillospiraceae</taxon>
        <taxon>Dysosmobacter</taxon>
    </lineage>
</organism>
<evidence type="ECO:0000313" key="1">
    <source>
        <dbReference type="EMBL" id="MBC5771928.1"/>
    </source>
</evidence>
<dbReference type="Proteomes" id="UP000620327">
    <property type="component" value="Unassembled WGS sequence"/>
</dbReference>
<evidence type="ECO:0000313" key="2">
    <source>
        <dbReference type="Proteomes" id="UP000620327"/>
    </source>
</evidence>
<gene>
    <name evidence="1" type="ORF">H8Z83_16675</name>
</gene>
<sequence length="105" mass="11938">MSTINVTSAPKTATFQMRINPEVKQRMEEIYARQGLSFTDAVNIFIQQSLNMEGLPFLASPENAEYMKAKAMRRLLDEAEKGWKSAEKDGWVSEEDAYRTLGVTE</sequence>